<reference evidence="3 4" key="1">
    <citation type="submission" date="2018-08" db="EMBL/GenBank/DDBJ databases">
        <title>A genome reference for cultivated species of the human gut microbiota.</title>
        <authorList>
            <person name="Zou Y."/>
            <person name="Xue W."/>
            <person name="Luo G."/>
        </authorList>
    </citation>
    <scope>NUCLEOTIDE SEQUENCE [LARGE SCALE GENOMIC DNA]</scope>
    <source>
        <strain evidence="3 4">AF14-32</strain>
    </source>
</reference>
<keyword evidence="1" id="KW-0472">Membrane</keyword>
<gene>
    <name evidence="3" type="ORF">DWW10_17490</name>
</gene>
<comment type="caution">
    <text evidence="3">The sequence shown here is derived from an EMBL/GenBank/DDBJ whole genome shotgun (WGS) entry which is preliminary data.</text>
</comment>
<dbReference type="CDD" id="cd03801">
    <property type="entry name" value="GT4_PimA-like"/>
    <property type="match status" value="1"/>
</dbReference>
<feature type="transmembrane region" description="Helical" evidence="1">
    <location>
        <begin position="107"/>
        <end position="130"/>
    </location>
</feature>
<dbReference type="Pfam" id="PF00534">
    <property type="entry name" value="Glycos_transf_1"/>
    <property type="match status" value="1"/>
</dbReference>
<proteinExistence type="predicted"/>
<protein>
    <submittedName>
        <fullName evidence="3">Glycosyltransferase</fullName>
    </submittedName>
</protein>
<feature type="domain" description="Glycosyl transferase family 1" evidence="2">
    <location>
        <begin position="230"/>
        <end position="373"/>
    </location>
</feature>
<dbReference type="InterPro" id="IPR050194">
    <property type="entry name" value="Glycosyltransferase_grp1"/>
</dbReference>
<dbReference type="InterPro" id="IPR001296">
    <property type="entry name" value="Glyco_trans_1"/>
</dbReference>
<evidence type="ECO:0000313" key="4">
    <source>
        <dbReference type="Proteomes" id="UP000283850"/>
    </source>
</evidence>
<dbReference type="PANTHER" id="PTHR45947">
    <property type="entry name" value="SULFOQUINOVOSYL TRANSFERASE SQD2"/>
    <property type="match status" value="1"/>
</dbReference>
<dbReference type="AlphaFoldDB" id="A0A412Y0M0"/>
<dbReference type="Proteomes" id="UP000283850">
    <property type="component" value="Unassembled WGS sequence"/>
</dbReference>
<feature type="transmembrane region" description="Helical" evidence="1">
    <location>
        <begin position="75"/>
        <end position="95"/>
    </location>
</feature>
<organism evidence="3 4">
    <name type="scientific">Bacteroides intestinalis</name>
    <dbReference type="NCBI Taxonomy" id="329854"/>
    <lineage>
        <taxon>Bacteria</taxon>
        <taxon>Pseudomonadati</taxon>
        <taxon>Bacteroidota</taxon>
        <taxon>Bacteroidia</taxon>
        <taxon>Bacteroidales</taxon>
        <taxon>Bacteroidaceae</taxon>
        <taxon>Bacteroides</taxon>
    </lineage>
</organism>
<evidence type="ECO:0000256" key="1">
    <source>
        <dbReference type="SAM" id="Phobius"/>
    </source>
</evidence>
<dbReference type="SUPFAM" id="SSF53756">
    <property type="entry name" value="UDP-Glycosyltransferase/glycogen phosphorylase"/>
    <property type="match status" value="1"/>
</dbReference>
<keyword evidence="1" id="KW-1133">Transmembrane helix</keyword>
<dbReference type="PANTHER" id="PTHR45947:SF3">
    <property type="entry name" value="SULFOQUINOVOSYL TRANSFERASE SQD2"/>
    <property type="match status" value="1"/>
</dbReference>
<keyword evidence="3" id="KW-0808">Transferase</keyword>
<dbReference type="EMBL" id="QRZF01000013">
    <property type="protein sequence ID" value="RGV50995.1"/>
    <property type="molecule type" value="Genomic_DNA"/>
</dbReference>
<name>A0A412Y0M0_9BACE</name>
<keyword evidence="1" id="KW-0812">Transmembrane</keyword>
<evidence type="ECO:0000313" key="3">
    <source>
        <dbReference type="EMBL" id="RGV50995.1"/>
    </source>
</evidence>
<dbReference type="RefSeq" id="WP_118422012.1">
    <property type="nucleotide sequence ID" value="NZ_QRZF01000013.1"/>
</dbReference>
<accession>A0A412Y0M0</accession>
<dbReference type="Gene3D" id="3.40.50.2000">
    <property type="entry name" value="Glycogen Phosphorylase B"/>
    <property type="match status" value="2"/>
</dbReference>
<evidence type="ECO:0000259" key="2">
    <source>
        <dbReference type="Pfam" id="PF00534"/>
    </source>
</evidence>
<sequence>MENKAGTVIFANITYKPFYGGIENSIYYMSQTILQKGYNAVIFASDSSLEKDKRLPKKENEGGVDIIRFWRIHSWGPFALIDPLFLLLSALIGFLQLKKQYGARTQLVIRSHVIAYAAYLAGFKNIIYLVPSMVKGLDDRGNSHVDFITKLKKLVLLKTNIRMYMWLQKNAIKRCTTCAVFSVNMKRQILDFIGEREILIVKPGVATDIFKFDKQRRKICKENYGLANCFIFLCIGRIIEAKGFEDVIRAYGILPEYVKANSKVLIVGDGPEKKRLVNLVKQKNERNIVFFDSTIKPAEFYNLSDCFMMTSRYEAFGQTTLEAMASGLPVIGYNPDGENIITAIKELVENGKNGLLCCFDVTELSKKMMTIYNTSLAGLEEYAMNNVSKVNNEFSWDKLVNTLLSR</sequence>
<dbReference type="GO" id="GO:0016757">
    <property type="term" value="F:glycosyltransferase activity"/>
    <property type="evidence" value="ECO:0007669"/>
    <property type="project" value="InterPro"/>
</dbReference>